<dbReference type="GO" id="GO:0004497">
    <property type="term" value="F:monooxygenase activity"/>
    <property type="evidence" value="ECO:0007669"/>
    <property type="project" value="UniProtKB-KW"/>
</dbReference>
<proteinExistence type="inferred from homology"/>
<dbReference type="Gene3D" id="1.10.630.10">
    <property type="entry name" value="Cytochrome P450"/>
    <property type="match status" value="1"/>
</dbReference>
<keyword evidence="2" id="KW-0479">Metal-binding</keyword>
<evidence type="ECO:0000313" key="6">
    <source>
        <dbReference type="EMBL" id="KAF2248794.1"/>
    </source>
</evidence>
<organism evidence="6 7">
    <name type="scientific">Trematosphaeria pertusa</name>
    <dbReference type="NCBI Taxonomy" id="390896"/>
    <lineage>
        <taxon>Eukaryota</taxon>
        <taxon>Fungi</taxon>
        <taxon>Dikarya</taxon>
        <taxon>Ascomycota</taxon>
        <taxon>Pezizomycotina</taxon>
        <taxon>Dothideomycetes</taxon>
        <taxon>Pleosporomycetidae</taxon>
        <taxon>Pleosporales</taxon>
        <taxon>Massarineae</taxon>
        <taxon>Trematosphaeriaceae</taxon>
        <taxon>Trematosphaeria</taxon>
    </lineage>
</organism>
<dbReference type="PANTHER" id="PTHR46300:SF2">
    <property type="entry name" value="CYTOCHROME P450 MONOOXYGENASE ALNH-RELATED"/>
    <property type="match status" value="1"/>
</dbReference>
<dbReference type="InterPro" id="IPR050364">
    <property type="entry name" value="Cytochrome_P450_fung"/>
</dbReference>
<gene>
    <name evidence="6" type="ORF">BU26DRAFT_604770</name>
</gene>
<evidence type="ECO:0000256" key="1">
    <source>
        <dbReference type="ARBA" id="ARBA00010617"/>
    </source>
</evidence>
<keyword evidence="3" id="KW-0560">Oxidoreductase</keyword>
<dbReference type="GeneID" id="54588875"/>
<evidence type="ECO:0000256" key="4">
    <source>
        <dbReference type="ARBA" id="ARBA00023004"/>
    </source>
</evidence>
<keyword evidence="4" id="KW-0408">Iron</keyword>
<evidence type="ECO:0000256" key="5">
    <source>
        <dbReference type="ARBA" id="ARBA00023033"/>
    </source>
</evidence>
<dbReference type="EMBL" id="ML987195">
    <property type="protein sequence ID" value="KAF2248794.1"/>
    <property type="molecule type" value="Genomic_DNA"/>
</dbReference>
<name>A0A6A6IDY8_9PLEO</name>
<keyword evidence="5" id="KW-0503">Monooxygenase</keyword>
<keyword evidence="7" id="KW-1185">Reference proteome</keyword>
<evidence type="ECO:0000256" key="3">
    <source>
        <dbReference type="ARBA" id="ARBA00023002"/>
    </source>
</evidence>
<evidence type="ECO:0000256" key="2">
    <source>
        <dbReference type="ARBA" id="ARBA00022723"/>
    </source>
</evidence>
<dbReference type="GO" id="GO:0016705">
    <property type="term" value="F:oxidoreductase activity, acting on paired donors, with incorporation or reduction of molecular oxygen"/>
    <property type="evidence" value="ECO:0007669"/>
    <property type="project" value="InterPro"/>
</dbReference>
<protein>
    <submittedName>
        <fullName evidence="6">Cytochrome P450</fullName>
    </submittedName>
</protein>
<comment type="similarity">
    <text evidence="1">Belongs to the cytochrome P450 family.</text>
</comment>
<dbReference type="GO" id="GO:0020037">
    <property type="term" value="F:heme binding"/>
    <property type="evidence" value="ECO:0007669"/>
    <property type="project" value="InterPro"/>
</dbReference>
<dbReference type="PANTHER" id="PTHR46300">
    <property type="entry name" value="P450, PUTATIVE (EUROFUNG)-RELATED-RELATED"/>
    <property type="match status" value="1"/>
</dbReference>
<reference evidence="6" key="1">
    <citation type="journal article" date="2020" name="Stud. Mycol.">
        <title>101 Dothideomycetes genomes: a test case for predicting lifestyles and emergence of pathogens.</title>
        <authorList>
            <person name="Haridas S."/>
            <person name="Albert R."/>
            <person name="Binder M."/>
            <person name="Bloem J."/>
            <person name="Labutti K."/>
            <person name="Salamov A."/>
            <person name="Andreopoulos B."/>
            <person name="Baker S."/>
            <person name="Barry K."/>
            <person name="Bills G."/>
            <person name="Bluhm B."/>
            <person name="Cannon C."/>
            <person name="Castanera R."/>
            <person name="Culley D."/>
            <person name="Daum C."/>
            <person name="Ezra D."/>
            <person name="Gonzalez J."/>
            <person name="Henrissat B."/>
            <person name="Kuo A."/>
            <person name="Liang C."/>
            <person name="Lipzen A."/>
            <person name="Lutzoni F."/>
            <person name="Magnuson J."/>
            <person name="Mondo S."/>
            <person name="Nolan M."/>
            <person name="Ohm R."/>
            <person name="Pangilinan J."/>
            <person name="Park H.-J."/>
            <person name="Ramirez L."/>
            <person name="Alfaro M."/>
            <person name="Sun H."/>
            <person name="Tritt A."/>
            <person name="Yoshinaga Y."/>
            <person name="Zwiers L.-H."/>
            <person name="Turgeon B."/>
            <person name="Goodwin S."/>
            <person name="Spatafora J."/>
            <person name="Crous P."/>
            <person name="Grigoriev I."/>
        </authorList>
    </citation>
    <scope>NUCLEOTIDE SEQUENCE</scope>
    <source>
        <strain evidence="6">CBS 122368</strain>
    </source>
</reference>
<dbReference type="InterPro" id="IPR036396">
    <property type="entry name" value="Cyt_P450_sf"/>
</dbReference>
<dbReference type="InterPro" id="IPR001128">
    <property type="entry name" value="Cyt_P450"/>
</dbReference>
<dbReference type="OrthoDB" id="1470350at2759"/>
<evidence type="ECO:0000313" key="7">
    <source>
        <dbReference type="Proteomes" id="UP000800094"/>
    </source>
</evidence>
<dbReference type="SUPFAM" id="SSF48264">
    <property type="entry name" value="Cytochrome P450"/>
    <property type="match status" value="1"/>
</dbReference>
<dbReference type="Pfam" id="PF00067">
    <property type="entry name" value="p450"/>
    <property type="match status" value="1"/>
</dbReference>
<dbReference type="AlphaFoldDB" id="A0A6A6IDY8"/>
<sequence>MLDFFPFLAYLPAFLQPWRKLATSSRVREQNLHRAFLRRQPETGNAPQCFGSLLVQIQEEEGISDDRACDILAMLIGAGADTTSSYLQSYKVMAIHPQTMKKAQEELGNIAGSQRLPTWDDEMPLPYVRALIKVHRWAPIGSLGSPYATTKRDVYEGRHIPEGDVVSPNLTAFSRSPE</sequence>
<accession>A0A6A6IDY8</accession>
<dbReference type="GO" id="GO:0005506">
    <property type="term" value="F:iron ion binding"/>
    <property type="evidence" value="ECO:0007669"/>
    <property type="project" value="InterPro"/>
</dbReference>
<dbReference type="RefSeq" id="XP_033683798.1">
    <property type="nucleotide sequence ID" value="XM_033835545.1"/>
</dbReference>
<dbReference type="Proteomes" id="UP000800094">
    <property type="component" value="Unassembled WGS sequence"/>
</dbReference>